<dbReference type="EMBL" id="UYRT01083175">
    <property type="protein sequence ID" value="VDN27080.1"/>
    <property type="molecule type" value="Genomic_DNA"/>
</dbReference>
<evidence type="ECO:0000313" key="3">
    <source>
        <dbReference type="WBParaSite" id="GPUH_0001602501-mRNA-1"/>
    </source>
</evidence>
<organism evidence="3">
    <name type="scientific">Gongylonema pulchrum</name>
    <dbReference type="NCBI Taxonomy" id="637853"/>
    <lineage>
        <taxon>Eukaryota</taxon>
        <taxon>Metazoa</taxon>
        <taxon>Ecdysozoa</taxon>
        <taxon>Nematoda</taxon>
        <taxon>Chromadorea</taxon>
        <taxon>Rhabditida</taxon>
        <taxon>Spirurina</taxon>
        <taxon>Spiruromorpha</taxon>
        <taxon>Spiruroidea</taxon>
        <taxon>Gongylonematidae</taxon>
        <taxon>Gongylonema</taxon>
    </lineage>
</organism>
<evidence type="ECO:0000313" key="2">
    <source>
        <dbReference type="Proteomes" id="UP000271098"/>
    </source>
</evidence>
<evidence type="ECO:0000313" key="1">
    <source>
        <dbReference type="EMBL" id="VDN27080.1"/>
    </source>
</evidence>
<protein>
    <submittedName>
        <fullName evidence="3">Secreted protein</fullName>
    </submittedName>
</protein>
<reference evidence="1 2" key="2">
    <citation type="submission" date="2018-11" db="EMBL/GenBank/DDBJ databases">
        <authorList>
            <consortium name="Pathogen Informatics"/>
        </authorList>
    </citation>
    <scope>NUCLEOTIDE SEQUENCE [LARGE SCALE GENOMIC DNA]</scope>
</reference>
<proteinExistence type="predicted"/>
<dbReference type="AlphaFoldDB" id="A0A183E4W2"/>
<gene>
    <name evidence="1" type="ORF">GPUH_LOCUS16004</name>
</gene>
<sequence length="66" mass="7302">MPNALWVFCDVTVPPSSLRCGSSWTSWIWREMCFKPWRSGVLFTVFVGSSIVGSTQGIDVHVVPVG</sequence>
<dbReference type="WBParaSite" id="GPUH_0001602501-mRNA-1">
    <property type="protein sequence ID" value="GPUH_0001602501-mRNA-1"/>
    <property type="gene ID" value="GPUH_0001602501"/>
</dbReference>
<reference evidence="3" key="1">
    <citation type="submission" date="2016-06" db="UniProtKB">
        <authorList>
            <consortium name="WormBaseParasite"/>
        </authorList>
    </citation>
    <scope>IDENTIFICATION</scope>
</reference>
<accession>A0A183E4W2</accession>
<keyword evidence="2" id="KW-1185">Reference proteome</keyword>
<dbReference type="Proteomes" id="UP000271098">
    <property type="component" value="Unassembled WGS sequence"/>
</dbReference>
<name>A0A183E4W2_9BILA</name>